<dbReference type="Gene3D" id="1.10.490.110">
    <property type="entry name" value="Uncharacterized conserved protein DUF2267"/>
    <property type="match status" value="1"/>
</dbReference>
<dbReference type="InterPro" id="IPR018727">
    <property type="entry name" value="DUF2267"/>
</dbReference>
<dbReference type="Pfam" id="PF10025">
    <property type="entry name" value="DUF2267"/>
    <property type="match status" value="1"/>
</dbReference>
<comment type="caution">
    <text evidence="1">The sequence shown here is derived from an EMBL/GenBank/DDBJ whole genome shotgun (WGS) entry which is preliminary data.</text>
</comment>
<dbReference type="AlphaFoldDB" id="A0A4S3M0W9"/>
<proteinExistence type="predicted"/>
<gene>
    <name evidence="1" type="ORF">E7Z59_12485</name>
</gene>
<name>A0A4S3M0W9_9FLAO</name>
<evidence type="ECO:0000313" key="2">
    <source>
        <dbReference type="Proteomes" id="UP000305939"/>
    </source>
</evidence>
<reference evidence="1 2" key="1">
    <citation type="submission" date="2019-04" db="EMBL/GenBank/DDBJ databases">
        <title>Draft genome sequence of Robertkochia marina CC-AMO-30D.</title>
        <authorList>
            <person name="Hameed A."/>
            <person name="Lin S.-Y."/>
            <person name="Shahina M."/>
            <person name="Lai W.-A."/>
            <person name="Young C.-C."/>
        </authorList>
    </citation>
    <scope>NUCLEOTIDE SEQUENCE [LARGE SCALE GENOMIC DNA]</scope>
    <source>
        <strain evidence="1 2">CC-AMO-30D</strain>
    </source>
</reference>
<dbReference type="Proteomes" id="UP000305939">
    <property type="component" value="Unassembled WGS sequence"/>
</dbReference>
<dbReference type="InterPro" id="IPR038282">
    <property type="entry name" value="DUF2267_sf"/>
</dbReference>
<dbReference type="RefSeq" id="WP_136336675.1">
    <property type="nucleotide sequence ID" value="NZ_QXMP01000003.1"/>
</dbReference>
<keyword evidence="2" id="KW-1185">Reference proteome</keyword>
<evidence type="ECO:0000313" key="1">
    <source>
        <dbReference type="EMBL" id="THD66603.1"/>
    </source>
</evidence>
<accession>A0A4S3M0W9</accession>
<organism evidence="1 2">
    <name type="scientific">Robertkochia marina</name>
    <dbReference type="NCBI Taxonomy" id="1227945"/>
    <lineage>
        <taxon>Bacteria</taxon>
        <taxon>Pseudomonadati</taxon>
        <taxon>Bacteroidota</taxon>
        <taxon>Flavobacteriia</taxon>
        <taxon>Flavobacteriales</taxon>
        <taxon>Flavobacteriaceae</taxon>
        <taxon>Robertkochia</taxon>
    </lineage>
</organism>
<protein>
    <submittedName>
        <fullName evidence="1">DUF2267 domain-containing protein</fullName>
    </submittedName>
</protein>
<sequence>MALNFNNYATEGNTFIKAYAKDLDMIEDRDKAGRILISILHALREVIPVEESFQLIAQFPMFLKGVYVNGWSPGKKREKVRNLGDFIDLVRKMDGNTSLHDFGSDEMAENYILTTFIALRRYTSLGEMEDIRSGLPKELKHIVYHQIMF</sequence>
<dbReference type="EMBL" id="SSMC01000003">
    <property type="protein sequence ID" value="THD66603.1"/>
    <property type="molecule type" value="Genomic_DNA"/>
</dbReference>
<dbReference type="OrthoDB" id="1437314at2"/>